<evidence type="ECO:0000313" key="3">
    <source>
        <dbReference type="EMBL" id="CAK9867930.1"/>
    </source>
</evidence>
<reference evidence="3" key="1">
    <citation type="submission" date="2024-03" db="EMBL/GenBank/DDBJ databases">
        <authorList>
            <consortium name="ELIXIR-Norway"/>
            <consortium name="Elixir Norway"/>
        </authorList>
    </citation>
    <scope>NUCLEOTIDE SEQUENCE</scope>
</reference>
<dbReference type="PANTHER" id="PTHR15852:SF16">
    <property type="entry name" value="PROTEIN DISULFIDE ISOMERASE PTAC5, CHLOROPLASTIC"/>
    <property type="match status" value="1"/>
</dbReference>
<sequence length="527" mass="58667">MTQTATSRPLTLVANVPQKPRLQAFASIASPVRALQWSSSLYRRELRSGKRDSCSANEVSVCGGSKAKKNFCAHFLHEKEDGYFLDGAQQSVVSSYLQEPRREGRIWWHGSQQQNEKKTQQLGIWRTKAERRDSLGVEADWEREEARWLREEQRWLREEDRWRREEARWTEERKAWVQESLAMAEEIKVLKQEMEQLQAYTREERLTNGSLSNVMTGLKGLLESVRILDSNQPPIIENKHVLHSSSMTISSSETDTISEEEIFLAPHSTPSMSDFSIDLVASRGITAGTESRTSGSGSGLGAKSTQSPTRQLLKRGAEGAEVKALQEALAKLGYYLGEDETQHSSFSKGTEAAVKAWQVSVGEVDDGIMSAQLLAQLSKGEKPADGQVSSAKQPAASVKMTPKHRETEMDRFSTIDDSTGHGSRPRVYLLGENRWEDSSRLIKKSKGQKTNLKPATEKCFSCRGEGVTLCTECEGTGDLNVEEQFLEWVEEGPKCPYCEGTGSVPCDVCLGMSVCMPNGCDLCAQIP</sequence>
<feature type="domain" description="Peptidoglycan binding-like" evidence="2">
    <location>
        <begin position="319"/>
        <end position="377"/>
    </location>
</feature>
<proteinExistence type="predicted"/>
<dbReference type="Proteomes" id="UP001497522">
    <property type="component" value="Chromosome 17"/>
</dbReference>
<evidence type="ECO:0000256" key="1">
    <source>
        <dbReference type="SAM" id="MobiDB-lite"/>
    </source>
</evidence>
<evidence type="ECO:0000259" key="2">
    <source>
        <dbReference type="Pfam" id="PF01471"/>
    </source>
</evidence>
<dbReference type="InterPro" id="IPR036365">
    <property type="entry name" value="PGBD-like_sf"/>
</dbReference>
<organism evidence="3 4">
    <name type="scientific">Sphagnum jensenii</name>
    <dbReference type="NCBI Taxonomy" id="128206"/>
    <lineage>
        <taxon>Eukaryota</taxon>
        <taxon>Viridiplantae</taxon>
        <taxon>Streptophyta</taxon>
        <taxon>Embryophyta</taxon>
        <taxon>Bryophyta</taxon>
        <taxon>Sphagnophytina</taxon>
        <taxon>Sphagnopsida</taxon>
        <taxon>Sphagnales</taxon>
        <taxon>Sphagnaceae</taxon>
        <taxon>Sphagnum</taxon>
    </lineage>
</organism>
<dbReference type="InterPro" id="IPR036366">
    <property type="entry name" value="PGBDSf"/>
</dbReference>
<protein>
    <recommendedName>
        <fullName evidence="2">Peptidoglycan binding-like domain-containing protein</fullName>
    </recommendedName>
</protein>
<evidence type="ECO:0000313" key="4">
    <source>
        <dbReference type="Proteomes" id="UP001497522"/>
    </source>
</evidence>
<dbReference type="InterPro" id="IPR002477">
    <property type="entry name" value="Peptidoglycan-bd-like"/>
</dbReference>
<dbReference type="EMBL" id="OZ023718">
    <property type="protein sequence ID" value="CAK9867930.1"/>
    <property type="molecule type" value="Genomic_DNA"/>
</dbReference>
<gene>
    <name evidence="3" type="ORF">CSSPJE1EN2_LOCUS10925</name>
</gene>
<accession>A0ABP1B064</accession>
<feature type="region of interest" description="Disordered" evidence="1">
    <location>
        <begin position="381"/>
        <end position="405"/>
    </location>
</feature>
<name>A0ABP1B064_9BRYO</name>
<feature type="region of interest" description="Disordered" evidence="1">
    <location>
        <begin position="288"/>
        <end position="315"/>
    </location>
</feature>
<dbReference type="Pfam" id="PF01471">
    <property type="entry name" value="PG_binding_1"/>
    <property type="match status" value="1"/>
</dbReference>
<dbReference type="PANTHER" id="PTHR15852">
    <property type="entry name" value="PLASTID TRANSCRIPTIONALLY ACTIVE PROTEIN"/>
    <property type="match status" value="1"/>
</dbReference>
<dbReference type="SUPFAM" id="SSF47090">
    <property type="entry name" value="PGBD-like"/>
    <property type="match status" value="1"/>
</dbReference>
<keyword evidence="4" id="KW-1185">Reference proteome</keyword>
<dbReference type="Gene3D" id="1.10.101.10">
    <property type="entry name" value="PGBD-like superfamily/PGBD"/>
    <property type="match status" value="1"/>
</dbReference>